<feature type="signal peptide" evidence="1">
    <location>
        <begin position="1"/>
        <end position="28"/>
    </location>
</feature>
<evidence type="ECO:0000313" key="3">
    <source>
        <dbReference type="WBParaSite" id="PSU_v2.g17925.t1"/>
    </source>
</evidence>
<feature type="chain" id="PRO_5038101678" evidence="1">
    <location>
        <begin position="29"/>
        <end position="176"/>
    </location>
</feature>
<organism evidence="2 3">
    <name type="scientific">Panagrolaimus superbus</name>
    <dbReference type="NCBI Taxonomy" id="310955"/>
    <lineage>
        <taxon>Eukaryota</taxon>
        <taxon>Metazoa</taxon>
        <taxon>Ecdysozoa</taxon>
        <taxon>Nematoda</taxon>
        <taxon>Chromadorea</taxon>
        <taxon>Rhabditida</taxon>
        <taxon>Tylenchina</taxon>
        <taxon>Panagrolaimomorpha</taxon>
        <taxon>Panagrolaimoidea</taxon>
        <taxon>Panagrolaimidae</taxon>
        <taxon>Panagrolaimus</taxon>
    </lineage>
</organism>
<keyword evidence="2" id="KW-1185">Reference proteome</keyword>
<dbReference type="AlphaFoldDB" id="A0A914YGL0"/>
<proteinExistence type="predicted"/>
<keyword evidence="1" id="KW-0732">Signal</keyword>
<evidence type="ECO:0000256" key="1">
    <source>
        <dbReference type="SAM" id="SignalP"/>
    </source>
</evidence>
<reference evidence="3" key="1">
    <citation type="submission" date="2022-11" db="UniProtKB">
        <authorList>
            <consortium name="WormBaseParasite"/>
        </authorList>
    </citation>
    <scope>IDENTIFICATION</scope>
</reference>
<sequence>MSAEFGRKNCWKLFYLLFFEIFVSGCWSTSLKNCPMKTVKPIIERAIESAGFEAPLQMQIIRRIMEDLYGGSWGVLIIKNPQLISTSVHWTIPDHKHGDGSPAFCLYVKNGWQYNIFKTGNVDTDNRLTVEDVVQKLRESKQRLAKLTVTEFDQKIAQAFRRRRRLRNDGNAFQFN</sequence>
<dbReference type="WBParaSite" id="PSU_v2.g17925.t1">
    <property type="protein sequence ID" value="PSU_v2.g17925.t1"/>
    <property type="gene ID" value="PSU_v2.g17925"/>
</dbReference>
<evidence type="ECO:0000313" key="2">
    <source>
        <dbReference type="Proteomes" id="UP000887577"/>
    </source>
</evidence>
<protein>
    <submittedName>
        <fullName evidence="3">DUF1801 domain-containing protein</fullName>
    </submittedName>
</protein>
<accession>A0A914YGL0</accession>
<dbReference type="Proteomes" id="UP000887577">
    <property type="component" value="Unplaced"/>
</dbReference>
<name>A0A914YGL0_9BILA</name>